<name>E4X200_OIKDI</name>
<dbReference type="GO" id="GO:0005737">
    <property type="term" value="C:cytoplasm"/>
    <property type="evidence" value="ECO:0007669"/>
    <property type="project" value="TreeGrafter"/>
</dbReference>
<dbReference type="FunCoup" id="E4X200">
    <property type="interactions" value="8"/>
</dbReference>
<dbReference type="GO" id="GO:0031146">
    <property type="term" value="P:SCF-dependent proteasomal ubiquitin-dependent protein catabolic process"/>
    <property type="evidence" value="ECO:0007669"/>
    <property type="project" value="TreeGrafter"/>
</dbReference>
<dbReference type="InterPro" id="IPR001810">
    <property type="entry name" value="F-box_dom"/>
</dbReference>
<dbReference type="InterPro" id="IPR045464">
    <property type="entry name" value="Hrt3/FBXO9_C"/>
</dbReference>
<dbReference type="Gene3D" id="1.20.1280.50">
    <property type="match status" value="1"/>
</dbReference>
<accession>E4X200</accession>
<dbReference type="PROSITE" id="PS50181">
    <property type="entry name" value="FBOX"/>
    <property type="match status" value="1"/>
</dbReference>
<evidence type="ECO:0000313" key="5">
    <source>
        <dbReference type="Proteomes" id="UP000001307"/>
    </source>
</evidence>
<dbReference type="EMBL" id="FN653021">
    <property type="protein sequence ID" value="CBY23469.1"/>
    <property type="molecule type" value="Genomic_DNA"/>
</dbReference>
<keyword evidence="1" id="KW-0833">Ubl conjugation pathway</keyword>
<dbReference type="AlphaFoldDB" id="E4X200"/>
<dbReference type="PANTHER" id="PTHR12874">
    <property type="entry name" value="F-BOX ONLY PROTEIN 48-RELATED"/>
    <property type="match status" value="1"/>
</dbReference>
<dbReference type="GO" id="GO:0019005">
    <property type="term" value="C:SCF ubiquitin ligase complex"/>
    <property type="evidence" value="ECO:0007669"/>
    <property type="project" value="TreeGrafter"/>
</dbReference>
<dbReference type="SUPFAM" id="SSF81383">
    <property type="entry name" value="F-box domain"/>
    <property type="match status" value="1"/>
</dbReference>
<proteinExistence type="predicted"/>
<protein>
    <recommendedName>
        <fullName evidence="2">F-box domain-containing protein</fullName>
    </recommendedName>
</protein>
<reference evidence="3" key="1">
    <citation type="journal article" date="2010" name="Science">
        <title>Plasticity of animal genome architecture unmasked by rapid evolution of a pelagic tunicate.</title>
        <authorList>
            <person name="Denoeud F."/>
            <person name="Henriet S."/>
            <person name="Mungpakdee S."/>
            <person name="Aury J.M."/>
            <person name="Da Silva C."/>
            <person name="Brinkmann H."/>
            <person name="Mikhaleva J."/>
            <person name="Olsen L.C."/>
            <person name="Jubin C."/>
            <person name="Canestro C."/>
            <person name="Bouquet J.M."/>
            <person name="Danks G."/>
            <person name="Poulain J."/>
            <person name="Campsteijn C."/>
            <person name="Adamski M."/>
            <person name="Cross I."/>
            <person name="Yadetie F."/>
            <person name="Muffato M."/>
            <person name="Louis A."/>
            <person name="Butcher S."/>
            <person name="Tsagkogeorga G."/>
            <person name="Konrad A."/>
            <person name="Singh S."/>
            <person name="Jensen M.F."/>
            <person name="Cong E.H."/>
            <person name="Eikeseth-Otteraa H."/>
            <person name="Noel B."/>
            <person name="Anthouard V."/>
            <person name="Porcel B.M."/>
            <person name="Kachouri-Lafond R."/>
            <person name="Nishino A."/>
            <person name="Ugolini M."/>
            <person name="Chourrout P."/>
            <person name="Nishida H."/>
            <person name="Aasland R."/>
            <person name="Huzurbazar S."/>
            <person name="Westhof E."/>
            <person name="Delsuc F."/>
            <person name="Lehrach H."/>
            <person name="Reinhardt R."/>
            <person name="Weissenbach J."/>
            <person name="Roy S.W."/>
            <person name="Artiguenave F."/>
            <person name="Postlethwait J.H."/>
            <person name="Manak J.R."/>
            <person name="Thompson E.M."/>
            <person name="Jaillon O."/>
            <person name="Du Pasquier L."/>
            <person name="Boudinot P."/>
            <person name="Liberles D.A."/>
            <person name="Volff J.N."/>
            <person name="Philippe H."/>
            <person name="Lenhard B."/>
            <person name="Roest Crollius H."/>
            <person name="Wincker P."/>
            <person name="Chourrout D."/>
        </authorList>
    </citation>
    <scope>NUCLEOTIDE SEQUENCE [LARGE SCALE GENOMIC DNA]</scope>
</reference>
<dbReference type="Proteomes" id="UP000001307">
    <property type="component" value="Unassembled WGS sequence"/>
</dbReference>
<dbReference type="Pfam" id="PF19270">
    <property type="entry name" value="FBO_C"/>
    <property type="match status" value="1"/>
</dbReference>
<keyword evidence="5" id="KW-1185">Reference proteome</keyword>
<dbReference type="InParanoid" id="E4X200"/>
<dbReference type="Pfam" id="PF12937">
    <property type="entry name" value="F-box-like"/>
    <property type="match status" value="1"/>
</dbReference>
<sequence>MTSLESFRNEWRNEITGKKESDAIDLWLQAEAYEADGDLGKAINLYSRAEKLDEDVFTKVRQSRPERVKPVFGGDYEKVSKSNVDEDLQKNLQSLKISSSISSGHHFDKPDFTAMTSSKPSLVDFPTEVIQKIMKRLACSGHLISIGKLSLVCKFLHNQAEDDSLWKLACRNFFDAETLQELYELNGNYKTCYLKTPKPNLSDGVYVGKQSYWREGEQRGWTNITQHVTYRRYLRFFPDNYIVVVCSAEEPKFIMRKIFSNANGLKI</sequence>
<evidence type="ECO:0000313" key="4">
    <source>
        <dbReference type="EMBL" id="CBY23469.1"/>
    </source>
</evidence>
<evidence type="ECO:0000259" key="2">
    <source>
        <dbReference type="PROSITE" id="PS50181"/>
    </source>
</evidence>
<dbReference type="InterPro" id="IPR036047">
    <property type="entry name" value="F-box-like_dom_sf"/>
</dbReference>
<evidence type="ECO:0000256" key="1">
    <source>
        <dbReference type="ARBA" id="ARBA00022786"/>
    </source>
</evidence>
<evidence type="ECO:0000313" key="3">
    <source>
        <dbReference type="EMBL" id="CBY23467.1"/>
    </source>
</evidence>
<gene>
    <name evidence="3" type="ORF">GSOID_T00015906001</name>
    <name evidence="4" type="ORF">GSOID_T00015909001</name>
</gene>
<dbReference type="OrthoDB" id="2117972at2759"/>
<organism evidence="3">
    <name type="scientific">Oikopleura dioica</name>
    <name type="common">Tunicate</name>
    <dbReference type="NCBI Taxonomy" id="34765"/>
    <lineage>
        <taxon>Eukaryota</taxon>
        <taxon>Metazoa</taxon>
        <taxon>Chordata</taxon>
        <taxon>Tunicata</taxon>
        <taxon>Appendicularia</taxon>
        <taxon>Copelata</taxon>
        <taxon>Oikopleuridae</taxon>
        <taxon>Oikopleura</taxon>
    </lineage>
</organism>
<feature type="domain" description="F-box" evidence="2">
    <location>
        <begin position="119"/>
        <end position="169"/>
    </location>
</feature>
<dbReference type="PANTHER" id="PTHR12874:SF9">
    <property type="entry name" value="F-BOX ONLY PROTEIN 48"/>
    <property type="match status" value="1"/>
</dbReference>
<dbReference type="EMBL" id="FN653021">
    <property type="protein sequence ID" value="CBY23467.1"/>
    <property type="molecule type" value="Genomic_DNA"/>
</dbReference>